<feature type="region of interest" description="Disordered" evidence="1">
    <location>
        <begin position="281"/>
        <end position="354"/>
    </location>
</feature>
<dbReference type="SUPFAM" id="SSF49265">
    <property type="entry name" value="Fibronectin type III"/>
    <property type="match status" value="2"/>
</dbReference>
<reference evidence="7" key="2">
    <citation type="journal article" date="2013" name="Nat. Genet.">
        <title>The genome of the platyfish, Xiphophorus maculatus, provides insights into evolutionary adaptation and several complex traits.</title>
        <authorList>
            <person name="Schartl M."/>
            <person name="Walter R.B."/>
            <person name="Shen Y."/>
            <person name="Garcia T."/>
            <person name="Catchen J."/>
            <person name="Amores A."/>
            <person name="Braasch I."/>
            <person name="Chalopin D."/>
            <person name="Volff J.N."/>
            <person name="Lesch K.P."/>
            <person name="Bisazza A."/>
            <person name="Minx P."/>
            <person name="Hillier L."/>
            <person name="Wilson R.K."/>
            <person name="Fuerstenberg S."/>
            <person name="Boore J."/>
            <person name="Searle S."/>
            <person name="Postlethwait J.H."/>
            <person name="Warren W.C."/>
        </authorList>
    </citation>
    <scope>NUCLEOTIDE SEQUENCE [LARGE SCALE GENOMIC DNA]</scope>
    <source>
        <strain evidence="7">JP 163 A</strain>
    </source>
</reference>
<dbReference type="GeneID" id="111609198"/>
<dbReference type="RefSeq" id="XP_023192002.1">
    <property type="nucleotide sequence ID" value="XM_023336234.1"/>
</dbReference>
<evidence type="ECO:0000259" key="4">
    <source>
        <dbReference type="Pfam" id="PF01108"/>
    </source>
</evidence>
<reference evidence="6" key="3">
    <citation type="submission" date="2025-08" db="UniProtKB">
        <authorList>
            <consortium name="Ensembl"/>
        </authorList>
    </citation>
    <scope>IDENTIFICATION</scope>
    <source>
        <strain evidence="6">JP 163 A</strain>
    </source>
</reference>
<keyword evidence="7" id="KW-1185">Reference proteome</keyword>
<evidence type="ECO:0000256" key="2">
    <source>
        <dbReference type="SAM" id="Phobius"/>
    </source>
</evidence>
<name>A0A3B5R429_XIPMA</name>
<feature type="domain" description="Fibronectin type-III" evidence="4">
    <location>
        <begin position="5"/>
        <end position="107"/>
    </location>
</feature>
<dbReference type="Proteomes" id="UP000002852">
    <property type="component" value="Unassembled WGS sequence"/>
</dbReference>
<proteinExistence type="predicted"/>
<dbReference type="GO" id="GO:0005886">
    <property type="term" value="C:plasma membrane"/>
    <property type="evidence" value="ECO:0007669"/>
    <property type="project" value="TreeGrafter"/>
</dbReference>
<evidence type="ECO:0000256" key="1">
    <source>
        <dbReference type="SAM" id="MobiDB-lite"/>
    </source>
</evidence>
<dbReference type="InterPro" id="IPR003961">
    <property type="entry name" value="FN3_dom"/>
</dbReference>
<evidence type="ECO:0000256" key="3">
    <source>
        <dbReference type="SAM" id="SignalP"/>
    </source>
</evidence>
<evidence type="ECO:0000313" key="7">
    <source>
        <dbReference type="Proteomes" id="UP000002852"/>
    </source>
</evidence>
<dbReference type="InParanoid" id="A0A3B5R429"/>
<dbReference type="InterPro" id="IPR013783">
    <property type="entry name" value="Ig-like_fold"/>
</dbReference>
<dbReference type="GO" id="GO:0004896">
    <property type="term" value="F:cytokine receptor activity"/>
    <property type="evidence" value="ECO:0007669"/>
    <property type="project" value="TreeGrafter"/>
</dbReference>
<protein>
    <submittedName>
        <fullName evidence="6">Interleukin-20 receptor subunit beta-like</fullName>
    </submittedName>
</protein>
<accession>A0A3B5R429</accession>
<feature type="domain" description="Interferon/interleukin receptor" evidence="5">
    <location>
        <begin position="122"/>
        <end position="214"/>
    </location>
</feature>
<feature type="compositionally biased region" description="Low complexity" evidence="1">
    <location>
        <begin position="328"/>
        <end position="340"/>
    </location>
</feature>
<evidence type="ECO:0000313" key="6">
    <source>
        <dbReference type="Ensembl" id="ENSXMAP00000038019.1"/>
    </source>
</evidence>
<dbReference type="STRING" id="8083.ENSXMAP00000038019"/>
<keyword evidence="2" id="KW-0812">Transmembrane</keyword>
<dbReference type="OMA" id="DWQCTHA"/>
<dbReference type="InterPro" id="IPR050650">
    <property type="entry name" value="Type-II_Cytokine-TF_Rcpt"/>
</dbReference>
<dbReference type="GeneTree" id="ENSGT00940000178189"/>
<feature type="transmembrane region" description="Helical" evidence="2">
    <location>
        <begin position="222"/>
        <end position="250"/>
    </location>
</feature>
<organism evidence="6 7">
    <name type="scientific">Xiphophorus maculatus</name>
    <name type="common">Southern platyfish</name>
    <name type="synonym">Platypoecilus maculatus</name>
    <dbReference type="NCBI Taxonomy" id="8083"/>
    <lineage>
        <taxon>Eukaryota</taxon>
        <taxon>Metazoa</taxon>
        <taxon>Chordata</taxon>
        <taxon>Craniata</taxon>
        <taxon>Vertebrata</taxon>
        <taxon>Euteleostomi</taxon>
        <taxon>Actinopterygii</taxon>
        <taxon>Neopterygii</taxon>
        <taxon>Teleostei</taxon>
        <taxon>Neoteleostei</taxon>
        <taxon>Acanthomorphata</taxon>
        <taxon>Ovalentaria</taxon>
        <taxon>Atherinomorphae</taxon>
        <taxon>Cyprinodontiformes</taxon>
        <taxon>Poeciliidae</taxon>
        <taxon>Poeciliinae</taxon>
        <taxon>Xiphophorus</taxon>
    </lineage>
</organism>
<dbReference type="KEGG" id="xma:111609198"/>
<reference evidence="6" key="4">
    <citation type="submission" date="2025-09" db="UniProtKB">
        <authorList>
            <consortium name="Ensembl"/>
        </authorList>
    </citation>
    <scope>IDENTIFICATION</scope>
    <source>
        <strain evidence="6">JP 163 A</strain>
    </source>
</reference>
<dbReference type="PANTHER" id="PTHR20859">
    <property type="entry name" value="INTERFERON/INTERLEUKIN RECEPTOR"/>
    <property type="match status" value="1"/>
</dbReference>
<feature type="compositionally biased region" description="Polar residues" evidence="1">
    <location>
        <begin position="307"/>
        <end position="317"/>
    </location>
</feature>
<reference evidence="7" key="1">
    <citation type="submission" date="2012-01" db="EMBL/GenBank/DDBJ databases">
        <authorList>
            <person name="Walter R."/>
            <person name="Schartl M."/>
            <person name="Warren W."/>
        </authorList>
    </citation>
    <scope>NUCLEOTIDE SEQUENCE [LARGE SCALE GENOMIC DNA]</scope>
    <source>
        <strain evidence="7">JP 163 A</strain>
    </source>
</reference>
<keyword evidence="3" id="KW-0732">Signal</keyword>
<dbReference type="AlphaFoldDB" id="A0A3B5R429"/>
<keyword evidence="2" id="KW-0472">Membrane</keyword>
<sequence length="463" mass="50958">MTELLWIFTWLPLALTAVSSLPEPLNVKVTLDQADYMLRWELGAGTPNGTSFSVYTFSDTQTYKWFPVSSCQRVQSPLTCNLTETFGNLLDSFKIKVMANLGNRTSNPAELEEYKPLAHLPLPRLNVTSCNTKLCLHFLPPYSRFQEIYDRIEYQLQIKSSNTDEPKILGIRSLASRENVTDLVPGRSYCVSIRFNYDLYKLWSNFSQPECISVPGLFSSDAAISAVLIILVMVGFAVLALLFWTGFICLKLSPMPSVLTSISHLEEVKVSSCGDAPSSLLNVRSMAPPAGKRTSSSSEESDEEGCTENSGMSSSGANYALHRGANPLSSTSSSSSSLSSVCKPKPPPNRTPDSQHEVLVVIEHRPGGEQKPNSLEKRRTEEKEAAVNVGQEVNLLTLTFGWPEKQEEEEEEEEGCPDVPDELSALAAPLVHPPQPADDAAASCCTDEDEAYDDCDYMCRQAT</sequence>
<dbReference type="CTD" id="777653"/>
<feature type="chain" id="PRO_5017247778" evidence="3">
    <location>
        <begin position="21"/>
        <end position="463"/>
    </location>
</feature>
<dbReference type="PANTHER" id="PTHR20859:SF93">
    <property type="entry name" value="CYTOKINE RECEPTOR FAMILY MEMBER B12-RELATED"/>
    <property type="match status" value="1"/>
</dbReference>
<evidence type="ECO:0000259" key="5">
    <source>
        <dbReference type="Pfam" id="PF09294"/>
    </source>
</evidence>
<dbReference type="Pfam" id="PF01108">
    <property type="entry name" value="Tissue_fac"/>
    <property type="match status" value="1"/>
</dbReference>
<dbReference type="InterPro" id="IPR015373">
    <property type="entry name" value="Interferon/interleukin_rcp_dom"/>
</dbReference>
<dbReference type="Pfam" id="PF09294">
    <property type="entry name" value="Interfer-bind"/>
    <property type="match status" value="1"/>
</dbReference>
<feature type="signal peptide" evidence="3">
    <location>
        <begin position="1"/>
        <end position="20"/>
    </location>
</feature>
<dbReference type="OrthoDB" id="10031784at2759"/>
<dbReference type="Ensembl" id="ENSXMAT00000040480.1">
    <property type="protein sequence ID" value="ENSXMAP00000038019.1"/>
    <property type="gene ID" value="ENSXMAG00000023696.1"/>
</dbReference>
<dbReference type="Gene3D" id="2.60.40.10">
    <property type="entry name" value="Immunoglobulins"/>
    <property type="match status" value="2"/>
</dbReference>
<dbReference type="InterPro" id="IPR036116">
    <property type="entry name" value="FN3_sf"/>
</dbReference>
<keyword evidence="2" id="KW-1133">Transmembrane helix</keyword>